<dbReference type="Proteomes" id="UP000234681">
    <property type="component" value="Chromosome 7"/>
</dbReference>
<evidence type="ECO:0000313" key="3">
    <source>
        <dbReference type="Proteomes" id="UP000234681"/>
    </source>
</evidence>
<keyword evidence="1" id="KW-0472">Membrane</keyword>
<feature type="transmembrane region" description="Helical" evidence="1">
    <location>
        <begin position="12"/>
        <end position="35"/>
    </location>
</feature>
<accession>A6IGU5</accession>
<evidence type="ECO:0000313" key="2">
    <source>
        <dbReference type="EMBL" id="EDM16603.1"/>
    </source>
</evidence>
<protein>
    <submittedName>
        <fullName evidence="2">RCG48813</fullName>
    </submittedName>
</protein>
<organism evidence="2 3">
    <name type="scientific">Rattus norvegicus</name>
    <name type="common">Rat</name>
    <dbReference type="NCBI Taxonomy" id="10116"/>
    <lineage>
        <taxon>Eukaryota</taxon>
        <taxon>Metazoa</taxon>
        <taxon>Chordata</taxon>
        <taxon>Craniata</taxon>
        <taxon>Vertebrata</taxon>
        <taxon>Euteleostomi</taxon>
        <taxon>Mammalia</taxon>
        <taxon>Eutheria</taxon>
        <taxon>Euarchontoglires</taxon>
        <taxon>Glires</taxon>
        <taxon>Rodentia</taxon>
        <taxon>Myomorpha</taxon>
        <taxon>Muroidea</taxon>
        <taxon>Muridae</taxon>
        <taxon>Murinae</taxon>
        <taxon>Rattus</taxon>
    </lineage>
</organism>
<proteinExistence type="predicted"/>
<reference evidence="2 3" key="1">
    <citation type="submission" date="2005-09" db="EMBL/GenBank/DDBJ databases">
        <authorList>
            <person name="Mural R.J."/>
            <person name="Li P.W."/>
            <person name="Adams M.D."/>
            <person name="Amanatides P.G."/>
            <person name="Baden-Tillson H."/>
            <person name="Barnstead M."/>
            <person name="Chin S.H."/>
            <person name="Dew I."/>
            <person name="Evans C.A."/>
            <person name="Ferriera S."/>
            <person name="Flanigan M."/>
            <person name="Fosler C."/>
            <person name="Glodek A."/>
            <person name="Gu Z."/>
            <person name="Holt R.A."/>
            <person name="Jennings D."/>
            <person name="Kraft C.L."/>
            <person name="Lu F."/>
            <person name="Nguyen T."/>
            <person name="Nusskern D.R."/>
            <person name="Pfannkoch C.M."/>
            <person name="Sitter C."/>
            <person name="Sutton G.G."/>
            <person name="Venter J.C."/>
            <person name="Wang Z."/>
            <person name="Woodage T."/>
            <person name="Zheng X.H."/>
            <person name="Zhong F."/>
        </authorList>
    </citation>
    <scope>NUCLEOTIDE SEQUENCE [LARGE SCALE GENOMIC DNA]</scope>
    <source>
        <strain>BN</strain>
        <strain evidence="3">Sprague-Dawley</strain>
    </source>
</reference>
<dbReference type="AlphaFoldDB" id="A6IGU5"/>
<gene>
    <name evidence="2" type="ORF">rCG_48813</name>
</gene>
<sequence>MMCLTQSSVRHVTLHKLCLCSAFGCCLTDVFWFWFYLCFDGVPSPFIWYRLAVHR</sequence>
<keyword evidence="1" id="KW-0812">Transmembrane</keyword>
<evidence type="ECO:0000256" key="1">
    <source>
        <dbReference type="SAM" id="Phobius"/>
    </source>
</evidence>
<keyword evidence="1" id="KW-1133">Transmembrane helix</keyword>
<name>A6IGU5_RAT</name>
<dbReference type="EMBL" id="CH473960">
    <property type="protein sequence ID" value="EDM16603.1"/>
    <property type="molecule type" value="Genomic_DNA"/>
</dbReference>